<keyword evidence="5 11" id="KW-0004">4Fe-4S</keyword>
<evidence type="ECO:0000256" key="3">
    <source>
        <dbReference type="ARBA" id="ARBA00006605"/>
    </source>
</evidence>
<dbReference type="GO" id="GO:0044569">
    <property type="term" value="C:[Ni-Fe] hydrogenase complex"/>
    <property type="evidence" value="ECO:0007669"/>
    <property type="project" value="TreeGrafter"/>
</dbReference>
<feature type="binding site" evidence="11">
    <location>
        <position position="215"/>
    </location>
    <ligand>
        <name>[4Fe-4S] cluster</name>
        <dbReference type="ChEBI" id="CHEBI:49883"/>
        <label>1</label>
    </ligand>
</feature>
<keyword evidence="11" id="KW-0003">3Fe-4S</keyword>
<evidence type="ECO:0000313" key="16">
    <source>
        <dbReference type="Proteomes" id="UP000292695"/>
    </source>
</evidence>
<dbReference type="PIRSF" id="PIRSF000310">
    <property type="entry name" value="NiFe_hyd_ssu"/>
    <property type="match status" value="1"/>
</dbReference>
<comment type="cofactor">
    <cofactor evidence="1">
        <name>[4Fe-4S] cluster</name>
        <dbReference type="ChEBI" id="CHEBI:49883"/>
    </cofactor>
</comment>
<dbReference type="GO" id="GO:0046872">
    <property type="term" value="F:metal ion binding"/>
    <property type="evidence" value="ECO:0007669"/>
    <property type="project" value="UniProtKB-KW"/>
</dbReference>
<evidence type="ECO:0000256" key="9">
    <source>
        <dbReference type="ARBA" id="ARBA00023004"/>
    </source>
</evidence>
<comment type="caution">
    <text evidence="15">The sequence shown here is derived from an EMBL/GenBank/DDBJ whole genome shotgun (WGS) entry which is preliminary data.</text>
</comment>
<dbReference type="PRINTS" id="PR00614">
    <property type="entry name" value="NIHGNASESMLL"/>
</dbReference>
<feature type="region of interest" description="Disordered" evidence="12">
    <location>
        <begin position="361"/>
        <end position="382"/>
    </location>
</feature>
<feature type="binding site" evidence="11">
    <location>
        <position position="280"/>
    </location>
    <ligand>
        <name>[4Fe-4S] cluster</name>
        <dbReference type="ChEBI" id="CHEBI:49883"/>
        <label>2</label>
    </ligand>
</feature>
<evidence type="ECO:0000256" key="6">
    <source>
        <dbReference type="ARBA" id="ARBA00022723"/>
    </source>
</evidence>
<evidence type="ECO:0000256" key="10">
    <source>
        <dbReference type="ARBA" id="ARBA00023014"/>
    </source>
</evidence>
<dbReference type="InterPro" id="IPR006137">
    <property type="entry name" value="NADH_UbQ_OxRdtase-like_20kDa"/>
</dbReference>
<proteinExistence type="inferred from homology"/>
<evidence type="ECO:0000256" key="12">
    <source>
        <dbReference type="SAM" id="MobiDB-lite"/>
    </source>
</evidence>
<evidence type="ECO:0000313" key="15">
    <source>
        <dbReference type="EMBL" id="TCC39776.1"/>
    </source>
</evidence>
<dbReference type="GO" id="GO:0008901">
    <property type="term" value="F:ferredoxin hydrogenase activity"/>
    <property type="evidence" value="ECO:0007669"/>
    <property type="project" value="InterPro"/>
</dbReference>
<evidence type="ECO:0000256" key="1">
    <source>
        <dbReference type="ARBA" id="ARBA00001966"/>
    </source>
</evidence>
<dbReference type="GO" id="GO:0009061">
    <property type="term" value="P:anaerobic respiration"/>
    <property type="evidence" value="ECO:0007669"/>
    <property type="project" value="TreeGrafter"/>
</dbReference>
<dbReference type="GO" id="GO:0009375">
    <property type="term" value="C:ferredoxin hydrogenase complex"/>
    <property type="evidence" value="ECO:0007669"/>
    <property type="project" value="InterPro"/>
</dbReference>
<dbReference type="GO" id="GO:0051538">
    <property type="term" value="F:3 iron, 4 sulfur cluster binding"/>
    <property type="evidence" value="ECO:0007669"/>
    <property type="project" value="UniProtKB-KW"/>
</dbReference>
<dbReference type="GO" id="GO:0030313">
    <property type="term" value="C:cell envelope"/>
    <property type="evidence" value="ECO:0007669"/>
    <property type="project" value="UniProtKB-SubCell"/>
</dbReference>
<dbReference type="Pfam" id="PF14720">
    <property type="entry name" value="NiFe_hyd_SSU_C"/>
    <property type="match status" value="1"/>
</dbReference>
<dbReference type="InterPro" id="IPR027394">
    <property type="entry name" value="Cytochrome-c3_hydrogenase_C"/>
</dbReference>
<keyword evidence="9 11" id="KW-0408">Iron</keyword>
<dbReference type="OrthoDB" id="9766729at2"/>
<feature type="binding site" evidence="11">
    <location>
        <position position="260"/>
    </location>
    <ligand>
        <name>[4Fe-4S] cluster</name>
        <dbReference type="ChEBI" id="CHEBI:49883"/>
        <label>2</label>
    </ligand>
</feature>
<dbReference type="GO" id="GO:0009055">
    <property type="term" value="F:electron transfer activity"/>
    <property type="evidence" value="ECO:0007669"/>
    <property type="project" value="TreeGrafter"/>
</dbReference>
<evidence type="ECO:0000259" key="14">
    <source>
        <dbReference type="Pfam" id="PF14720"/>
    </source>
</evidence>
<sequence>MCLSDCRVPKYGSKRPGDFGEGGLVVSTTLEPEQARGDTDEGVVHILWMNGGLSCDGDSVALTAATQPSIEEIVLGALPGLPKIAVHWPLIDFECGPETGADNFIAWWHKADRGELEPFVLVVEGSIPNEAVHGTDGYWAGFGNNPATGQPMKTSEWLDRLAPKATAVVAVGTCATYGGIHAMAGNPTGAMGVPDYLGWSWKSKAGLPIVCVPGCPIHPDNLSETLVYLLYQVAGQAPMIPLDSELRPQWLFGRTVHEGCDRAGYYEQGDFAKEYGSPKCLVKLGCWGPVVNCNVPKRGWINGVGGCPNVGGICIACTMPGFPDKFMPFMDAPPGSRVSTTASMVYGTVIRRLRKYTQNASNKEPGWRQKSSELTTGYEKVW</sequence>
<dbReference type="Proteomes" id="UP000292695">
    <property type="component" value="Unassembled WGS sequence"/>
</dbReference>
<dbReference type="PANTHER" id="PTHR30013">
    <property type="entry name" value="NIFE / NIFESE HYDROGENASE SMALL SUBUNIT FAMILY MEMBER"/>
    <property type="match status" value="1"/>
</dbReference>
<feature type="binding site" evidence="11">
    <location>
        <position position="314"/>
    </location>
    <ligand>
        <name>[3Fe-4S] cluster</name>
        <dbReference type="ChEBI" id="CHEBI:21137"/>
    </ligand>
</feature>
<evidence type="ECO:0000256" key="7">
    <source>
        <dbReference type="ARBA" id="ARBA00022729"/>
    </source>
</evidence>
<dbReference type="SUPFAM" id="SSF56770">
    <property type="entry name" value="HydA/Nqo6-like"/>
    <property type="match status" value="1"/>
</dbReference>
<feature type="domain" description="NADH:ubiquinone oxidoreductase-like 20kDa subunit" evidence="13">
    <location>
        <begin position="55"/>
        <end position="229"/>
    </location>
</feature>
<evidence type="ECO:0000256" key="2">
    <source>
        <dbReference type="ARBA" id="ARBA00004196"/>
    </source>
</evidence>
<dbReference type="GO" id="GO:0016020">
    <property type="term" value="C:membrane"/>
    <property type="evidence" value="ECO:0007669"/>
    <property type="project" value="TreeGrafter"/>
</dbReference>
<reference evidence="15 16" key="1">
    <citation type="submission" date="2019-02" db="EMBL/GenBank/DDBJ databases">
        <title>Kribbella capetownensis sp. nov. and Kribbella speibonae sp. nov., isolated from soil.</title>
        <authorList>
            <person name="Curtis S.M."/>
            <person name="Norton I."/>
            <person name="Everest G.J."/>
            <person name="Meyers P.R."/>
        </authorList>
    </citation>
    <scope>NUCLEOTIDE SEQUENCE [LARGE SCALE GENOMIC DNA]</scope>
    <source>
        <strain evidence="15 16">DSM 27082</strain>
    </source>
</reference>
<keyword evidence="8" id="KW-0560">Oxidoreductase</keyword>
<dbReference type="Gene3D" id="3.40.50.700">
    <property type="entry name" value="NADH:ubiquinone oxidoreductase-like, 20kDa subunit"/>
    <property type="match status" value="1"/>
</dbReference>
<dbReference type="GO" id="GO:0051539">
    <property type="term" value="F:4 iron, 4 sulfur cluster binding"/>
    <property type="evidence" value="ECO:0007669"/>
    <property type="project" value="UniProtKB-KW"/>
</dbReference>
<feature type="binding site" evidence="11">
    <location>
        <position position="55"/>
    </location>
    <ligand>
        <name>[4Fe-4S] cluster</name>
        <dbReference type="ChEBI" id="CHEBI:49883"/>
        <label>1</label>
    </ligand>
</feature>
<feature type="binding site" evidence="11">
    <location>
        <position position="317"/>
    </location>
    <ligand>
        <name>[3Fe-4S] cluster</name>
        <dbReference type="ChEBI" id="CHEBI:21137"/>
    </ligand>
</feature>
<keyword evidence="16" id="KW-1185">Reference proteome</keyword>
<evidence type="ECO:0000259" key="13">
    <source>
        <dbReference type="Pfam" id="PF01058"/>
    </source>
</evidence>
<evidence type="ECO:0000256" key="5">
    <source>
        <dbReference type="ARBA" id="ARBA00022485"/>
    </source>
</evidence>
<feature type="binding site" evidence="11">
    <location>
        <position position="286"/>
    </location>
    <ligand>
        <name>[4Fe-4S] cluster</name>
        <dbReference type="ChEBI" id="CHEBI:49883"/>
        <label>2</label>
    </ligand>
</feature>
<evidence type="ECO:0000256" key="4">
    <source>
        <dbReference type="ARBA" id="ARBA00011771"/>
    </source>
</evidence>
<evidence type="ECO:0000256" key="8">
    <source>
        <dbReference type="ARBA" id="ARBA00023002"/>
    </source>
</evidence>
<dbReference type="Gene3D" id="4.10.480.10">
    <property type="entry name" value="Cytochrome-c3 hydrogenase, C-terminal domain"/>
    <property type="match status" value="1"/>
</dbReference>
<dbReference type="AlphaFoldDB" id="A0A4R0J607"/>
<gene>
    <name evidence="15" type="ORF">E0H50_07630</name>
</gene>
<feature type="binding site" evidence="11">
    <location>
        <position position="174"/>
    </location>
    <ligand>
        <name>[4Fe-4S] cluster</name>
        <dbReference type="ChEBI" id="CHEBI:49883"/>
        <label>1</label>
    </ligand>
</feature>
<feature type="binding site" evidence="11">
    <location>
        <position position="257"/>
    </location>
    <ligand>
        <name>[4Fe-4S] cluster</name>
        <dbReference type="ChEBI" id="CHEBI:49883"/>
        <label>2</label>
    </ligand>
</feature>
<keyword evidence="10 11" id="KW-0411">Iron-sulfur</keyword>
<dbReference type="Pfam" id="PF01058">
    <property type="entry name" value="Oxidored_q6"/>
    <property type="match status" value="1"/>
</dbReference>
<dbReference type="PANTHER" id="PTHR30013:SF5">
    <property type="entry name" value="HYDROGENASE SMALL SUBUNIT"/>
    <property type="match status" value="1"/>
</dbReference>
<accession>A0A4R0J607</accession>
<dbReference type="InterPro" id="IPR001821">
    <property type="entry name" value="NiFe_hydrogenase_ssu"/>
</dbReference>
<dbReference type="EMBL" id="SJKA01000002">
    <property type="protein sequence ID" value="TCC39776.1"/>
    <property type="molecule type" value="Genomic_DNA"/>
</dbReference>
<dbReference type="InterPro" id="IPR037024">
    <property type="entry name" value="NiFe_Hase_small_N_sf"/>
</dbReference>
<feature type="domain" description="Cytochrome-c3 hydrogenase C-terminal" evidence="14">
    <location>
        <begin position="252"/>
        <end position="329"/>
    </location>
</feature>
<keyword evidence="6 11" id="KW-0479">Metal-binding</keyword>
<keyword evidence="7" id="KW-0732">Signal</keyword>
<evidence type="ECO:0000256" key="11">
    <source>
        <dbReference type="PIRSR" id="PIRSR000310-1"/>
    </source>
</evidence>
<name>A0A4R0J607_9ACTN</name>
<comment type="subunit">
    <text evidence="4">Heterodimer of a large and a small subunit.</text>
</comment>
<protein>
    <submittedName>
        <fullName evidence="15">Hydrogenase expression protein HypE</fullName>
    </submittedName>
</protein>
<dbReference type="InterPro" id="IPR037148">
    <property type="entry name" value="NiFe-Hase_small_C_sf"/>
</dbReference>
<comment type="subcellular location">
    <subcellularLocation>
        <location evidence="2">Cell envelope</location>
    </subcellularLocation>
</comment>
<organism evidence="15 16">
    <name type="scientific">Kribbella sindirgiensis</name>
    <dbReference type="NCBI Taxonomy" id="1124744"/>
    <lineage>
        <taxon>Bacteria</taxon>
        <taxon>Bacillati</taxon>
        <taxon>Actinomycetota</taxon>
        <taxon>Actinomycetes</taxon>
        <taxon>Propionibacteriales</taxon>
        <taxon>Kribbellaceae</taxon>
        <taxon>Kribbella</taxon>
    </lineage>
</organism>
<comment type="similarity">
    <text evidence="3">Belongs to the [NiFe]/[NiFeSe] hydrogenase small subunit family.</text>
</comment>